<dbReference type="OrthoDB" id="6307378at2"/>
<dbReference type="AlphaFoldDB" id="A0A0A7EEL7"/>
<dbReference type="HOGENOM" id="CLU_1030014_0_0_6"/>
<organism evidence="1 2">
    <name type="scientific">Pseudoalteromonas piratica</name>
    <dbReference type="NCBI Taxonomy" id="1348114"/>
    <lineage>
        <taxon>Bacteria</taxon>
        <taxon>Pseudomonadati</taxon>
        <taxon>Pseudomonadota</taxon>
        <taxon>Gammaproteobacteria</taxon>
        <taxon>Alteromonadales</taxon>
        <taxon>Pseudoalteromonadaceae</taxon>
        <taxon>Pseudoalteromonas</taxon>
    </lineage>
</organism>
<dbReference type="Proteomes" id="UP000030341">
    <property type="component" value="Chromosome 1"/>
</dbReference>
<dbReference type="KEGG" id="pseo:OM33_04645"/>
<reference evidence="1 2" key="1">
    <citation type="submission" date="2014-11" db="EMBL/GenBank/DDBJ databases">
        <title>Complete Genome Sequence of Pseudoalteromonas sp. Strain OCN003 Isolated from Kaneohe Bay, Oahu, Hawaii.</title>
        <authorList>
            <person name="Beurmann S."/>
            <person name="Videau P."/>
            <person name="Ushijima B."/>
            <person name="Smith A.M."/>
            <person name="Aeby G.S."/>
            <person name="Callahan S.M."/>
            <person name="Belcaid M."/>
        </authorList>
    </citation>
    <scope>NUCLEOTIDE SEQUENCE [LARGE SCALE GENOMIC DNA]</scope>
    <source>
        <strain evidence="1 2">OCN003</strain>
    </source>
</reference>
<dbReference type="EMBL" id="CP009888">
    <property type="protein sequence ID" value="AIY64511.1"/>
    <property type="molecule type" value="Genomic_DNA"/>
</dbReference>
<protein>
    <submittedName>
        <fullName evidence="1">Uncharacterized protein</fullName>
    </submittedName>
</protein>
<proteinExistence type="predicted"/>
<evidence type="ECO:0000313" key="2">
    <source>
        <dbReference type="Proteomes" id="UP000030341"/>
    </source>
</evidence>
<name>A0A0A7EEL7_9GAMM</name>
<dbReference type="eggNOG" id="ENOG5032CNM">
    <property type="taxonomic scope" value="Bacteria"/>
</dbReference>
<gene>
    <name evidence="1" type="ORF">OM33_04645</name>
</gene>
<dbReference type="RefSeq" id="WP_038639318.1">
    <property type="nucleotide sequence ID" value="NZ_CP009888.1"/>
</dbReference>
<accession>A0A0A7EEL7</accession>
<keyword evidence="2" id="KW-1185">Reference proteome</keyword>
<evidence type="ECO:0000313" key="1">
    <source>
        <dbReference type="EMBL" id="AIY64511.1"/>
    </source>
</evidence>
<sequence>MSFLSRTIILIAFCFSFEVCATEEHLLKLDTGLLEGVNEADFTYKLIEVNDTGKHRFFSLRIVSAFKKGRLREFTDKDITCTNVKCTISILEEKEQVYLALYPVAGGYKIVETYLNNAGKYILSHTYDVVPQKKKSTVREFVEKYKSSIDRLSSLKSYGIYGFWLGVLSFDDRRELISFEINENGKSHFVRFLNGENSSMNIDFYPENIIRKNDYIEITTENKVFANKLIIHDTESVLEGYFYSVHKGVTLQKGTFKLYRME</sequence>